<evidence type="ECO:0000313" key="1">
    <source>
        <dbReference type="EMBL" id="GEZ94671.1"/>
    </source>
</evidence>
<comment type="caution">
    <text evidence="1">The sequence shown here is derived from an EMBL/GenBank/DDBJ whole genome shotgun (WGS) entry which is preliminary data.</text>
</comment>
<dbReference type="InterPro" id="IPR001128">
    <property type="entry name" value="Cyt_P450"/>
</dbReference>
<sequence>VIVSASMTHMDDNIFQNPTTFDPARFKKRAPPPPPYSLVAFGAGPRILLCKQLTLSI</sequence>
<feature type="non-terminal residue" evidence="1">
    <location>
        <position position="1"/>
    </location>
</feature>
<dbReference type="Pfam" id="PF00067">
    <property type="entry name" value="p450"/>
    <property type="match status" value="1"/>
</dbReference>
<name>A0A699IXU2_TANCI</name>
<protein>
    <submittedName>
        <fullName evidence="1">Cytochrome P450 716B1-like</fullName>
    </submittedName>
</protein>
<dbReference type="EMBL" id="BKCJ010346026">
    <property type="protein sequence ID" value="GEZ94671.1"/>
    <property type="molecule type" value="Genomic_DNA"/>
</dbReference>
<proteinExistence type="predicted"/>
<dbReference type="GO" id="GO:0004497">
    <property type="term" value="F:monooxygenase activity"/>
    <property type="evidence" value="ECO:0007669"/>
    <property type="project" value="InterPro"/>
</dbReference>
<reference evidence="1" key="1">
    <citation type="journal article" date="2019" name="Sci. Rep.">
        <title>Draft genome of Tanacetum cinerariifolium, the natural source of mosquito coil.</title>
        <authorList>
            <person name="Yamashiro T."/>
            <person name="Shiraishi A."/>
            <person name="Satake H."/>
            <person name="Nakayama K."/>
        </authorList>
    </citation>
    <scope>NUCLEOTIDE SEQUENCE</scope>
</reference>
<dbReference type="AlphaFoldDB" id="A0A699IXU2"/>
<dbReference type="GO" id="GO:0005506">
    <property type="term" value="F:iron ion binding"/>
    <property type="evidence" value="ECO:0007669"/>
    <property type="project" value="InterPro"/>
</dbReference>
<dbReference type="GO" id="GO:0020037">
    <property type="term" value="F:heme binding"/>
    <property type="evidence" value="ECO:0007669"/>
    <property type="project" value="InterPro"/>
</dbReference>
<accession>A0A699IXU2</accession>
<dbReference type="GO" id="GO:0016705">
    <property type="term" value="F:oxidoreductase activity, acting on paired donors, with incorporation or reduction of molecular oxygen"/>
    <property type="evidence" value="ECO:0007669"/>
    <property type="project" value="InterPro"/>
</dbReference>
<organism evidence="1">
    <name type="scientific">Tanacetum cinerariifolium</name>
    <name type="common">Dalmatian daisy</name>
    <name type="synonym">Chrysanthemum cinerariifolium</name>
    <dbReference type="NCBI Taxonomy" id="118510"/>
    <lineage>
        <taxon>Eukaryota</taxon>
        <taxon>Viridiplantae</taxon>
        <taxon>Streptophyta</taxon>
        <taxon>Embryophyta</taxon>
        <taxon>Tracheophyta</taxon>
        <taxon>Spermatophyta</taxon>
        <taxon>Magnoliopsida</taxon>
        <taxon>eudicotyledons</taxon>
        <taxon>Gunneridae</taxon>
        <taxon>Pentapetalae</taxon>
        <taxon>asterids</taxon>
        <taxon>campanulids</taxon>
        <taxon>Asterales</taxon>
        <taxon>Asteraceae</taxon>
        <taxon>Asteroideae</taxon>
        <taxon>Anthemideae</taxon>
        <taxon>Anthemidinae</taxon>
        <taxon>Tanacetum</taxon>
    </lineage>
</organism>
<dbReference type="SUPFAM" id="SSF48264">
    <property type="entry name" value="Cytochrome P450"/>
    <property type="match status" value="1"/>
</dbReference>
<gene>
    <name evidence="1" type="ORF">Tci_566644</name>
</gene>
<dbReference type="Gene3D" id="1.10.630.10">
    <property type="entry name" value="Cytochrome P450"/>
    <property type="match status" value="1"/>
</dbReference>
<dbReference type="InterPro" id="IPR036396">
    <property type="entry name" value="Cyt_P450_sf"/>
</dbReference>